<comment type="caution">
    <text evidence="8">The sequence shown here is derived from an EMBL/GenBank/DDBJ whole genome shotgun (WGS) entry which is preliminary data.</text>
</comment>
<evidence type="ECO:0000313" key="9">
    <source>
        <dbReference type="Proteomes" id="UP001151760"/>
    </source>
</evidence>
<dbReference type="EMBL" id="BQNB010011157">
    <property type="protein sequence ID" value="GJS86926.1"/>
    <property type="molecule type" value="Genomic_DNA"/>
</dbReference>
<dbReference type="InterPro" id="IPR035983">
    <property type="entry name" value="Hect_E3_ubiquitin_ligase"/>
</dbReference>
<dbReference type="Gene3D" id="3.90.1750.10">
    <property type="entry name" value="Hect, E3 ligase catalytic domains"/>
    <property type="match status" value="2"/>
</dbReference>
<dbReference type="EC" id="2.3.2.26" evidence="3"/>
<comment type="pathway">
    <text evidence="2">Protein modification; protein ubiquitination.</text>
</comment>
<protein>
    <recommendedName>
        <fullName evidence="3">HECT-type E3 ubiquitin transferase</fullName>
        <ecNumber evidence="3">2.3.2.26</ecNumber>
    </recommendedName>
</protein>
<sequence length="409" mass="47580">MSYIIVRYSKKGVDYEWIIKHKELLDFFSRRHLVMLMLPDVHDHVLDVHAMLIDRSNLMVDSFESIAHAQLDFLRAGLYIEFKNEEATEFGVMREWVIALALMRKIHGGITFDRSFFLQLVGNKVSLEDIKDVEPQLYSRCHNLLEMDPSMVDKDVIGLSFVCEEKEHGFLKATELCHGGANMVTTHFVQGFTDIVGEERKMKMCFRALEHEDLDMMLCGSECNISLEAWKAHTEYQRYEETNLQICWFWEKKMHFLLSIMSVVYVLITPIPEDGGDDATVEKIRKRAKWDKDDYVCRGLILNGMSDSLFDIYQNVKSSKELWDSLEAKYMAEDASSKKFIQHKINMDEAIQVSCIIDKLPPSWKDFKHTLKHKKEELTLVELDSHLHIEESLKVLDNDKRKGSNVVGP</sequence>
<name>A0ABQ4ZCB9_9ASTR</name>
<accession>A0ABQ4ZCB9</accession>
<dbReference type="SMART" id="SM00119">
    <property type="entry name" value="HECTc"/>
    <property type="match status" value="1"/>
</dbReference>
<comment type="catalytic activity">
    <reaction evidence="1">
        <text>S-ubiquitinyl-[E2 ubiquitin-conjugating enzyme]-L-cysteine + [acceptor protein]-L-lysine = [E2 ubiquitin-conjugating enzyme]-L-cysteine + N(6)-ubiquitinyl-[acceptor protein]-L-lysine.</text>
        <dbReference type="EC" id="2.3.2.26"/>
    </reaction>
</comment>
<keyword evidence="5 6" id="KW-0833">Ubl conjugation pathway</keyword>
<dbReference type="Pfam" id="PF00632">
    <property type="entry name" value="HECT"/>
    <property type="match status" value="1"/>
</dbReference>
<evidence type="ECO:0000256" key="5">
    <source>
        <dbReference type="ARBA" id="ARBA00022786"/>
    </source>
</evidence>
<dbReference type="Gene3D" id="3.30.2160.10">
    <property type="entry name" value="Hect, E3 ligase catalytic domain"/>
    <property type="match status" value="1"/>
</dbReference>
<proteinExistence type="predicted"/>
<comment type="caution">
    <text evidence="6">Lacks conserved residue(s) required for the propagation of feature annotation.</text>
</comment>
<evidence type="ECO:0000256" key="2">
    <source>
        <dbReference type="ARBA" id="ARBA00004906"/>
    </source>
</evidence>
<evidence type="ECO:0000313" key="8">
    <source>
        <dbReference type="EMBL" id="GJS86926.1"/>
    </source>
</evidence>
<evidence type="ECO:0000256" key="1">
    <source>
        <dbReference type="ARBA" id="ARBA00000885"/>
    </source>
</evidence>
<keyword evidence="9" id="KW-1185">Reference proteome</keyword>
<evidence type="ECO:0000256" key="6">
    <source>
        <dbReference type="PROSITE-ProRule" id="PRU00104"/>
    </source>
</evidence>
<gene>
    <name evidence="8" type="ORF">Tco_0769562</name>
</gene>
<reference evidence="8" key="2">
    <citation type="submission" date="2022-01" db="EMBL/GenBank/DDBJ databases">
        <authorList>
            <person name="Yamashiro T."/>
            <person name="Shiraishi A."/>
            <person name="Satake H."/>
            <person name="Nakayama K."/>
        </authorList>
    </citation>
    <scope>NUCLEOTIDE SEQUENCE</scope>
</reference>
<dbReference type="Proteomes" id="UP001151760">
    <property type="component" value="Unassembled WGS sequence"/>
</dbReference>
<dbReference type="PROSITE" id="PS50237">
    <property type="entry name" value="HECT"/>
    <property type="match status" value="1"/>
</dbReference>
<evidence type="ECO:0000256" key="3">
    <source>
        <dbReference type="ARBA" id="ARBA00012485"/>
    </source>
</evidence>
<feature type="domain" description="HECT" evidence="7">
    <location>
        <begin position="97"/>
        <end position="251"/>
    </location>
</feature>
<reference evidence="8" key="1">
    <citation type="journal article" date="2022" name="Int. J. Mol. Sci.">
        <title>Draft Genome of Tanacetum Coccineum: Genomic Comparison of Closely Related Tanacetum-Family Plants.</title>
        <authorList>
            <person name="Yamashiro T."/>
            <person name="Shiraishi A."/>
            <person name="Nakayama K."/>
            <person name="Satake H."/>
        </authorList>
    </citation>
    <scope>NUCLEOTIDE SEQUENCE</scope>
</reference>
<dbReference type="Pfam" id="PF14223">
    <property type="entry name" value="Retrotran_gag_2"/>
    <property type="match status" value="2"/>
</dbReference>
<keyword evidence="4" id="KW-0808">Transferase</keyword>
<dbReference type="PANTHER" id="PTHR11254">
    <property type="entry name" value="HECT DOMAIN UBIQUITIN-PROTEIN LIGASE"/>
    <property type="match status" value="1"/>
</dbReference>
<dbReference type="InterPro" id="IPR050409">
    <property type="entry name" value="E3_ubiq-protein_ligase"/>
</dbReference>
<evidence type="ECO:0000256" key="4">
    <source>
        <dbReference type="ARBA" id="ARBA00022679"/>
    </source>
</evidence>
<evidence type="ECO:0000259" key="7">
    <source>
        <dbReference type="PROSITE" id="PS50237"/>
    </source>
</evidence>
<dbReference type="InterPro" id="IPR000569">
    <property type="entry name" value="HECT_dom"/>
</dbReference>
<organism evidence="8 9">
    <name type="scientific">Tanacetum coccineum</name>
    <dbReference type="NCBI Taxonomy" id="301880"/>
    <lineage>
        <taxon>Eukaryota</taxon>
        <taxon>Viridiplantae</taxon>
        <taxon>Streptophyta</taxon>
        <taxon>Embryophyta</taxon>
        <taxon>Tracheophyta</taxon>
        <taxon>Spermatophyta</taxon>
        <taxon>Magnoliopsida</taxon>
        <taxon>eudicotyledons</taxon>
        <taxon>Gunneridae</taxon>
        <taxon>Pentapetalae</taxon>
        <taxon>asterids</taxon>
        <taxon>campanulids</taxon>
        <taxon>Asterales</taxon>
        <taxon>Asteraceae</taxon>
        <taxon>Asteroideae</taxon>
        <taxon>Anthemideae</taxon>
        <taxon>Anthemidinae</taxon>
        <taxon>Tanacetum</taxon>
    </lineage>
</organism>
<dbReference type="SUPFAM" id="SSF56204">
    <property type="entry name" value="Hect, E3 ligase catalytic domain"/>
    <property type="match status" value="1"/>
</dbReference>
<dbReference type="PANTHER" id="PTHR11254:SF424">
    <property type="entry name" value="E3 UBIQUITIN-PROTEIN LIGASE UPL5"/>
    <property type="match status" value="1"/>
</dbReference>